<dbReference type="EMBL" id="QPIX01000001">
    <property type="protein sequence ID" value="RCW28558.1"/>
    <property type="molecule type" value="Genomic_DNA"/>
</dbReference>
<dbReference type="CDD" id="cd00609">
    <property type="entry name" value="AAT_like"/>
    <property type="match status" value="1"/>
</dbReference>
<dbReference type="Gene3D" id="3.40.640.10">
    <property type="entry name" value="Type I PLP-dependent aspartate aminotransferase-like (Major domain)"/>
    <property type="match status" value="1"/>
</dbReference>
<dbReference type="InterPro" id="IPR051446">
    <property type="entry name" value="HTH_trans_reg/aminotransferase"/>
</dbReference>
<dbReference type="PROSITE" id="PS50949">
    <property type="entry name" value="HTH_GNTR"/>
    <property type="match status" value="1"/>
</dbReference>
<dbReference type="AlphaFoldDB" id="A0A6I7HTK6"/>
<comment type="similarity">
    <text evidence="1">In the C-terminal section; belongs to the class-I pyridoxal-phosphate-dependent aminotransferase family.</text>
</comment>
<dbReference type="SUPFAM" id="SSF46785">
    <property type="entry name" value="Winged helix' DNA-binding domain"/>
    <property type="match status" value="1"/>
</dbReference>
<name>A0A6I7HTK6_9HYPH</name>
<keyword evidence="5" id="KW-0804">Transcription</keyword>
<dbReference type="InterPro" id="IPR000524">
    <property type="entry name" value="Tscrpt_reg_HTH_GntR"/>
</dbReference>
<evidence type="ECO:0000259" key="6">
    <source>
        <dbReference type="PROSITE" id="PS50949"/>
    </source>
</evidence>
<dbReference type="Gene3D" id="3.90.1150.10">
    <property type="entry name" value="Aspartate Aminotransferase, domain 1"/>
    <property type="match status" value="1"/>
</dbReference>
<evidence type="ECO:0000313" key="7">
    <source>
        <dbReference type="EMBL" id="RCW28558.1"/>
    </source>
</evidence>
<sequence length="480" mass="52898">MTIYKNVTMTNWLPDLTSTEGPLYVRIAEATERDIKVGRLTDGAKLPPQRDIAYDMGVTIGTISRAYNLLRERGLVSGEVGRGTYVLAGHREAPAPAGDPVVARYGGTRPLTAPAGKLRFDTTAAVDVGQAALIGQLMQDIARDYPGELASYTRALAPHWLEAGQRWLTNGEWTPRREAVTPHLGVHAAVVAIIAAVTSPGDRLLCEHLTYSQVARSATLIGRQVCLVDSDRDGILPEDFERVCAREHPKLAFIISSGQNPTLSTLPEDRRRQIADIARRYNVFLIEDYIYGALIQDRIPLLAEIAPDRTFLVSGLSKAVAAGVRGAWVAAPDHFSQRLRVTQKMTSGGLPFVLAELSAQLVLSGAADDIRRRVVEEIGIRERHVRDIFSGHVFRSHPRIPFFWLQLPEPWLSGTFKQAALNEGVLIDDEDEFKAGRSSRVYHHVRVGFSEGRERDPVIAGLHTLRRLLDGGPAAYETDS</sequence>
<evidence type="ECO:0000256" key="4">
    <source>
        <dbReference type="ARBA" id="ARBA00023125"/>
    </source>
</evidence>
<dbReference type="InterPro" id="IPR015422">
    <property type="entry name" value="PyrdxlP-dep_Trfase_small"/>
</dbReference>
<dbReference type="GO" id="GO:0003677">
    <property type="term" value="F:DNA binding"/>
    <property type="evidence" value="ECO:0007669"/>
    <property type="project" value="UniProtKB-KW"/>
</dbReference>
<dbReference type="PANTHER" id="PTHR46577">
    <property type="entry name" value="HTH-TYPE TRANSCRIPTIONAL REGULATORY PROTEIN GABR"/>
    <property type="match status" value="1"/>
</dbReference>
<dbReference type="Pfam" id="PF00392">
    <property type="entry name" value="GntR"/>
    <property type="match status" value="1"/>
</dbReference>
<feature type="domain" description="HTH gntR-type" evidence="6">
    <location>
        <begin position="21"/>
        <end position="89"/>
    </location>
</feature>
<evidence type="ECO:0000256" key="3">
    <source>
        <dbReference type="ARBA" id="ARBA00023015"/>
    </source>
</evidence>
<dbReference type="SUPFAM" id="SSF53383">
    <property type="entry name" value="PLP-dependent transferases"/>
    <property type="match status" value="1"/>
</dbReference>
<protein>
    <submittedName>
        <fullName evidence="7">GntR family transcriptional regulator</fullName>
    </submittedName>
</protein>
<dbReference type="Gene3D" id="1.10.10.10">
    <property type="entry name" value="Winged helix-like DNA-binding domain superfamily/Winged helix DNA-binding domain"/>
    <property type="match status" value="1"/>
</dbReference>
<dbReference type="GO" id="GO:0030170">
    <property type="term" value="F:pyridoxal phosphate binding"/>
    <property type="evidence" value="ECO:0007669"/>
    <property type="project" value="InterPro"/>
</dbReference>
<proteinExistence type="inferred from homology"/>
<dbReference type="Pfam" id="PF00155">
    <property type="entry name" value="Aminotran_1_2"/>
    <property type="match status" value="1"/>
</dbReference>
<dbReference type="PANTHER" id="PTHR46577:SF1">
    <property type="entry name" value="HTH-TYPE TRANSCRIPTIONAL REGULATORY PROTEIN GABR"/>
    <property type="match status" value="1"/>
</dbReference>
<dbReference type="InterPro" id="IPR004839">
    <property type="entry name" value="Aminotransferase_I/II_large"/>
</dbReference>
<comment type="caution">
    <text evidence="7">The sequence shown here is derived from an EMBL/GenBank/DDBJ whole genome shotgun (WGS) entry which is preliminary data.</text>
</comment>
<dbReference type="InterPro" id="IPR015421">
    <property type="entry name" value="PyrdxlP-dep_Trfase_major"/>
</dbReference>
<evidence type="ECO:0000256" key="2">
    <source>
        <dbReference type="ARBA" id="ARBA00022898"/>
    </source>
</evidence>
<dbReference type="GO" id="GO:0003700">
    <property type="term" value="F:DNA-binding transcription factor activity"/>
    <property type="evidence" value="ECO:0007669"/>
    <property type="project" value="InterPro"/>
</dbReference>
<accession>A0A6I7HTK6</accession>
<keyword evidence="3" id="KW-0805">Transcription regulation</keyword>
<reference evidence="7 8" key="1">
    <citation type="submission" date="2018-07" db="EMBL/GenBank/DDBJ databases">
        <title>Genomic Encyclopedia of Type Strains, Phase IV (KMG-IV): sequencing the most valuable type-strain genomes for metagenomic binning, comparative biology and taxonomic classification.</title>
        <authorList>
            <person name="Goeker M."/>
        </authorList>
    </citation>
    <scope>NUCLEOTIDE SEQUENCE [LARGE SCALE GENOMIC DNA]</scope>
    <source>
        <strain evidence="7 8">DSM 25528</strain>
    </source>
</reference>
<dbReference type="InterPro" id="IPR036390">
    <property type="entry name" value="WH_DNA-bd_sf"/>
</dbReference>
<dbReference type="Proteomes" id="UP000252582">
    <property type="component" value="Unassembled WGS sequence"/>
</dbReference>
<gene>
    <name evidence="7" type="ORF">DFR48_101573</name>
</gene>
<dbReference type="InterPro" id="IPR036388">
    <property type="entry name" value="WH-like_DNA-bd_sf"/>
</dbReference>
<evidence type="ECO:0000313" key="8">
    <source>
        <dbReference type="Proteomes" id="UP000252582"/>
    </source>
</evidence>
<organism evidence="7 8">
    <name type="scientific">Ciceribacter lividus</name>
    <dbReference type="NCBI Taxonomy" id="1197950"/>
    <lineage>
        <taxon>Bacteria</taxon>
        <taxon>Pseudomonadati</taxon>
        <taxon>Pseudomonadota</taxon>
        <taxon>Alphaproteobacteria</taxon>
        <taxon>Hyphomicrobiales</taxon>
        <taxon>Rhizobiaceae</taxon>
        <taxon>Ciceribacter</taxon>
    </lineage>
</organism>
<dbReference type="CDD" id="cd07377">
    <property type="entry name" value="WHTH_GntR"/>
    <property type="match status" value="1"/>
</dbReference>
<evidence type="ECO:0000256" key="1">
    <source>
        <dbReference type="ARBA" id="ARBA00005384"/>
    </source>
</evidence>
<evidence type="ECO:0000256" key="5">
    <source>
        <dbReference type="ARBA" id="ARBA00023163"/>
    </source>
</evidence>
<keyword evidence="2" id="KW-0663">Pyridoxal phosphate</keyword>
<keyword evidence="8" id="KW-1185">Reference proteome</keyword>
<dbReference type="InterPro" id="IPR015424">
    <property type="entry name" value="PyrdxlP-dep_Trfase"/>
</dbReference>
<keyword evidence="4" id="KW-0238">DNA-binding</keyword>
<dbReference type="SMART" id="SM00345">
    <property type="entry name" value="HTH_GNTR"/>
    <property type="match status" value="1"/>
</dbReference>